<dbReference type="PANTHER" id="PTHR43096:SF22">
    <property type="entry name" value="MOLECULAR CHAPERONE HSP40_DNAJ FAMILY PROTEIN"/>
    <property type="match status" value="1"/>
</dbReference>
<organism evidence="2 3">
    <name type="scientific">Dillenia turbinata</name>
    <dbReference type="NCBI Taxonomy" id="194707"/>
    <lineage>
        <taxon>Eukaryota</taxon>
        <taxon>Viridiplantae</taxon>
        <taxon>Streptophyta</taxon>
        <taxon>Embryophyta</taxon>
        <taxon>Tracheophyta</taxon>
        <taxon>Spermatophyta</taxon>
        <taxon>Magnoliopsida</taxon>
        <taxon>eudicotyledons</taxon>
        <taxon>Gunneridae</taxon>
        <taxon>Pentapetalae</taxon>
        <taxon>Dilleniales</taxon>
        <taxon>Dilleniaceae</taxon>
        <taxon>Dillenia</taxon>
    </lineage>
</organism>
<reference evidence="2 3" key="1">
    <citation type="submission" date="2023-12" db="EMBL/GenBank/DDBJ databases">
        <title>A high-quality genome assembly for Dillenia turbinata (Dilleniales).</title>
        <authorList>
            <person name="Chanderbali A."/>
        </authorList>
    </citation>
    <scope>NUCLEOTIDE SEQUENCE [LARGE SCALE GENOMIC DNA]</scope>
    <source>
        <strain evidence="2">LSX21</strain>
        <tissue evidence="2">Leaf</tissue>
    </source>
</reference>
<evidence type="ECO:0000313" key="2">
    <source>
        <dbReference type="EMBL" id="KAK6912235.1"/>
    </source>
</evidence>
<feature type="domain" description="J" evidence="1">
    <location>
        <begin position="79"/>
        <end position="128"/>
    </location>
</feature>
<dbReference type="SMART" id="SM00271">
    <property type="entry name" value="DnaJ"/>
    <property type="match status" value="1"/>
</dbReference>
<name>A0AAN8UB42_9MAGN</name>
<protein>
    <submittedName>
        <fullName evidence="2">DnaJ domain</fullName>
    </submittedName>
</protein>
<dbReference type="Proteomes" id="UP001370490">
    <property type="component" value="Unassembled WGS sequence"/>
</dbReference>
<dbReference type="CDD" id="cd06257">
    <property type="entry name" value="DnaJ"/>
    <property type="match status" value="1"/>
</dbReference>
<dbReference type="AlphaFoldDB" id="A0AAN8UB42"/>
<dbReference type="PROSITE" id="PS50076">
    <property type="entry name" value="DNAJ_2"/>
    <property type="match status" value="1"/>
</dbReference>
<accession>A0AAN8UB42</accession>
<gene>
    <name evidence="2" type="ORF">RJ641_024328</name>
</gene>
<evidence type="ECO:0000259" key="1">
    <source>
        <dbReference type="PROSITE" id="PS50076"/>
    </source>
</evidence>
<evidence type="ECO:0000313" key="3">
    <source>
        <dbReference type="Proteomes" id="UP001370490"/>
    </source>
</evidence>
<comment type="caution">
    <text evidence="2">The sequence shown here is derived from an EMBL/GenBank/DDBJ whole genome shotgun (WGS) entry which is preliminary data.</text>
</comment>
<dbReference type="Gene3D" id="1.10.287.110">
    <property type="entry name" value="DnaJ domain"/>
    <property type="match status" value="1"/>
</dbReference>
<dbReference type="SUPFAM" id="SSF46565">
    <property type="entry name" value="Chaperone J-domain"/>
    <property type="match status" value="1"/>
</dbReference>
<dbReference type="GO" id="GO:0009535">
    <property type="term" value="C:chloroplast thylakoid membrane"/>
    <property type="evidence" value="ECO:0007669"/>
    <property type="project" value="TreeGrafter"/>
</dbReference>
<dbReference type="InterPro" id="IPR001623">
    <property type="entry name" value="DnaJ_domain"/>
</dbReference>
<dbReference type="PRINTS" id="PR00625">
    <property type="entry name" value="JDOMAIN"/>
</dbReference>
<sequence length="128" mass="14155">MAASSLSLFPSSLTFKPDRPQPLLSQSTSASSSNSSFLNGGIHLHTHKNFLSVTYSVQLNKKISAQRFGRRFIVRASGDYYATLGVPKSASNKEIKAAYRRLARQYHPDVNKEPGATEKFKEISAAYE</sequence>
<proteinExistence type="predicted"/>
<dbReference type="GO" id="GO:0042026">
    <property type="term" value="P:protein refolding"/>
    <property type="evidence" value="ECO:0007669"/>
    <property type="project" value="TreeGrafter"/>
</dbReference>
<dbReference type="EMBL" id="JBAMMX010000028">
    <property type="protein sequence ID" value="KAK6912235.1"/>
    <property type="molecule type" value="Genomic_DNA"/>
</dbReference>
<dbReference type="InterPro" id="IPR036869">
    <property type="entry name" value="J_dom_sf"/>
</dbReference>
<dbReference type="Pfam" id="PF00226">
    <property type="entry name" value="DnaJ"/>
    <property type="match status" value="1"/>
</dbReference>
<keyword evidence="3" id="KW-1185">Reference proteome</keyword>
<dbReference type="PANTHER" id="PTHR43096">
    <property type="entry name" value="DNAJ HOMOLOG 1, MITOCHONDRIAL-RELATED"/>
    <property type="match status" value="1"/>
</dbReference>
<dbReference type="GO" id="GO:0051082">
    <property type="term" value="F:unfolded protein binding"/>
    <property type="evidence" value="ECO:0007669"/>
    <property type="project" value="TreeGrafter"/>
</dbReference>